<keyword evidence="2 4" id="KW-0238">DNA-binding</keyword>
<protein>
    <submittedName>
        <fullName evidence="6">TetR family transcriptional regulator</fullName>
    </submittedName>
</protein>
<dbReference type="Pfam" id="PF13305">
    <property type="entry name" value="TetR_C_33"/>
    <property type="match status" value="1"/>
</dbReference>
<evidence type="ECO:0000256" key="2">
    <source>
        <dbReference type="ARBA" id="ARBA00023125"/>
    </source>
</evidence>
<dbReference type="GO" id="GO:0003700">
    <property type="term" value="F:DNA-binding transcription factor activity"/>
    <property type="evidence" value="ECO:0007669"/>
    <property type="project" value="TreeGrafter"/>
</dbReference>
<dbReference type="Proteomes" id="UP000647172">
    <property type="component" value="Unassembled WGS sequence"/>
</dbReference>
<feature type="DNA-binding region" description="H-T-H motif" evidence="4">
    <location>
        <begin position="31"/>
        <end position="50"/>
    </location>
</feature>
<proteinExistence type="predicted"/>
<evidence type="ECO:0000313" key="7">
    <source>
        <dbReference type="Proteomes" id="UP000647172"/>
    </source>
</evidence>
<dbReference type="Gene3D" id="1.10.357.10">
    <property type="entry name" value="Tetracycline Repressor, domain 2"/>
    <property type="match status" value="1"/>
</dbReference>
<dbReference type="EMBL" id="BOMQ01000051">
    <property type="protein sequence ID" value="GIE50609.1"/>
    <property type="molecule type" value="Genomic_DNA"/>
</dbReference>
<dbReference type="SUPFAM" id="SSF48498">
    <property type="entry name" value="Tetracyclin repressor-like, C-terminal domain"/>
    <property type="match status" value="1"/>
</dbReference>
<evidence type="ECO:0000313" key="6">
    <source>
        <dbReference type="EMBL" id="GIE50609.1"/>
    </source>
</evidence>
<dbReference type="InterPro" id="IPR001647">
    <property type="entry name" value="HTH_TetR"/>
</dbReference>
<keyword evidence="1" id="KW-0805">Transcription regulation</keyword>
<dbReference type="InterPro" id="IPR036271">
    <property type="entry name" value="Tet_transcr_reg_TetR-rel_C_sf"/>
</dbReference>
<organism evidence="6 7">
    <name type="scientific">Actinoplanes nipponensis</name>
    <dbReference type="NCBI Taxonomy" id="135950"/>
    <lineage>
        <taxon>Bacteria</taxon>
        <taxon>Bacillati</taxon>
        <taxon>Actinomycetota</taxon>
        <taxon>Actinomycetes</taxon>
        <taxon>Micromonosporales</taxon>
        <taxon>Micromonosporaceae</taxon>
        <taxon>Actinoplanes</taxon>
    </lineage>
</organism>
<evidence type="ECO:0000256" key="1">
    <source>
        <dbReference type="ARBA" id="ARBA00023015"/>
    </source>
</evidence>
<keyword evidence="3" id="KW-0804">Transcription</keyword>
<dbReference type="InterPro" id="IPR025996">
    <property type="entry name" value="MT1864/Rv1816-like_C"/>
</dbReference>
<feature type="domain" description="HTH tetR-type" evidence="5">
    <location>
        <begin position="10"/>
        <end position="68"/>
    </location>
</feature>
<reference evidence="6" key="1">
    <citation type="submission" date="2021-01" db="EMBL/GenBank/DDBJ databases">
        <title>Whole genome shotgun sequence of Actinoplanes nipponensis NBRC 14063.</title>
        <authorList>
            <person name="Komaki H."/>
            <person name="Tamura T."/>
        </authorList>
    </citation>
    <scope>NUCLEOTIDE SEQUENCE</scope>
    <source>
        <strain evidence="6">NBRC 14063</strain>
    </source>
</reference>
<dbReference type="PROSITE" id="PS50977">
    <property type="entry name" value="HTH_TETR_2"/>
    <property type="match status" value="1"/>
</dbReference>
<dbReference type="Pfam" id="PF00440">
    <property type="entry name" value="TetR_N"/>
    <property type="match status" value="1"/>
</dbReference>
<gene>
    <name evidence="6" type="ORF">Ani05nite_41430</name>
</gene>
<evidence type="ECO:0000256" key="4">
    <source>
        <dbReference type="PROSITE-ProRule" id="PRU00335"/>
    </source>
</evidence>
<dbReference type="GO" id="GO:0000976">
    <property type="term" value="F:transcription cis-regulatory region binding"/>
    <property type="evidence" value="ECO:0007669"/>
    <property type="project" value="TreeGrafter"/>
</dbReference>
<dbReference type="InterPro" id="IPR009057">
    <property type="entry name" value="Homeodomain-like_sf"/>
</dbReference>
<dbReference type="AlphaFoldDB" id="A0A919JGJ9"/>
<dbReference type="PANTHER" id="PTHR30055">
    <property type="entry name" value="HTH-TYPE TRANSCRIPTIONAL REGULATOR RUTR"/>
    <property type="match status" value="1"/>
</dbReference>
<sequence>MSTSRPYHHGDLPAALLHAALGLLEDGEPFSLRAVARRAGVSPNAPYRHYADKEALLAALATYGFGRLADRLEAAAELTDMAEEYVSFALAHPGLFRLMYGRPTANAAAARTAEILAGRVTAPALQIGAWAMVHGLAVLLLDGKLTCPDPAQLVRATVAAVLTPAVRG</sequence>
<name>A0A919JGJ9_9ACTN</name>
<dbReference type="RefSeq" id="WP_203770491.1">
    <property type="nucleotide sequence ID" value="NZ_BOMQ01000051.1"/>
</dbReference>
<dbReference type="PANTHER" id="PTHR30055:SF220">
    <property type="entry name" value="TETR-FAMILY REGULATORY PROTEIN"/>
    <property type="match status" value="1"/>
</dbReference>
<comment type="caution">
    <text evidence="6">The sequence shown here is derived from an EMBL/GenBank/DDBJ whole genome shotgun (WGS) entry which is preliminary data.</text>
</comment>
<evidence type="ECO:0000259" key="5">
    <source>
        <dbReference type="PROSITE" id="PS50977"/>
    </source>
</evidence>
<dbReference type="InterPro" id="IPR050109">
    <property type="entry name" value="HTH-type_TetR-like_transc_reg"/>
</dbReference>
<dbReference type="SUPFAM" id="SSF46689">
    <property type="entry name" value="Homeodomain-like"/>
    <property type="match status" value="1"/>
</dbReference>
<keyword evidence="7" id="KW-1185">Reference proteome</keyword>
<accession>A0A919JGJ9</accession>
<evidence type="ECO:0000256" key="3">
    <source>
        <dbReference type="ARBA" id="ARBA00023163"/>
    </source>
</evidence>